<organism evidence="9">
    <name type="scientific">seawater metagenome</name>
    <dbReference type="NCBI Taxonomy" id="1561972"/>
    <lineage>
        <taxon>unclassified sequences</taxon>
        <taxon>metagenomes</taxon>
        <taxon>ecological metagenomes</taxon>
    </lineage>
</organism>
<protein>
    <recommendedName>
        <fullName evidence="8">Glycosyltransferase 61 catalytic domain-containing protein</fullName>
    </recommendedName>
</protein>
<dbReference type="PANTHER" id="PTHR20961:SF38">
    <property type="entry name" value="PROTEIN O-LINKED-MANNOSE BETA-1,4-N-ACETYLGLUCOSAMINYLTRANSFERASE 2"/>
    <property type="match status" value="1"/>
</dbReference>
<dbReference type="InterPro" id="IPR049625">
    <property type="entry name" value="Glyco_transf_61_cat"/>
</dbReference>
<gene>
    <name evidence="9" type="ORF">CPAV1605_1307</name>
</gene>
<sequence>MKSTQFLQNKRQERKIQTQELLDFERLFKKNTYENFLESAKIIYNGNNQKVTQYILYNWEYNPHITIYENICSNGIKGDLQFLDDIEIDFFTEKGYIKKKFKKNNAIIPKKQEKIIYRINRFDTNNPYESFHSYFNLYFVISAFNINRQKLKIVIMDKLNKSNNFDTEFWSNISNDVVYNNDTENYKYNMVIASQTSGSSIICTKIKNSPIQGRGVSCNCKCELYIDFIFWIKNIFQIPVSNNNKIIIWCSRNDFNNRKIFRKIKDEDKIIQKIQEKIDVEIKKVEFNKLSFKESIEISSKSYIFIGAHGAGLIWSSFMTKESNLIEFFGNDRLSNNMHYRNIASFCSHKYNYFNLKGYDEHTLQFSNDDLNKLINLIIEKLDGS</sequence>
<proteinExistence type="predicted"/>
<evidence type="ECO:0000313" key="9">
    <source>
        <dbReference type="EMBL" id="VVU95555.1"/>
    </source>
</evidence>
<dbReference type="AlphaFoldDB" id="A0A5E8CM26"/>
<evidence type="ECO:0000259" key="8">
    <source>
        <dbReference type="Pfam" id="PF04577"/>
    </source>
</evidence>
<comment type="subcellular location">
    <subcellularLocation>
        <location evidence="1">Membrane</location>
        <topology evidence="1">Single-pass membrane protein</topology>
    </subcellularLocation>
</comment>
<evidence type="ECO:0000256" key="2">
    <source>
        <dbReference type="ARBA" id="ARBA00022676"/>
    </source>
</evidence>
<evidence type="ECO:0000256" key="4">
    <source>
        <dbReference type="ARBA" id="ARBA00022692"/>
    </source>
</evidence>
<keyword evidence="7" id="KW-0325">Glycoprotein</keyword>
<name>A0A5E8CM26_9ZZZZ</name>
<dbReference type="EMBL" id="CABVLZ010000005">
    <property type="protein sequence ID" value="VVU95555.1"/>
    <property type="molecule type" value="Genomic_DNA"/>
</dbReference>
<accession>A0A5E8CM26</accession>
<evidence type="ECO:0000256" key="6">
    <source>
        <dbReference type="ARBA" id="ARBA00023136"/>
    </source>
</evidence>
<evidence type="ECO:0000256" key="5">
    <source>
        <dbReference type="ARBA" id="ARBA00022989"/>
    </source>
</evidence>
<evidence type="ECO:0000256" key="3">
    <source>
        <dbReference type="ARBA" id="ARBA00022679"/>
    </source>
</evidence>
<dbReference type="InterPro" id="IPR007657">
    <property type="entry name" value="Glycosyltransferase_61"/>
</dbReference>
<dbReference type="GO" id="GO:0016020">
    <property type="term" value="C:membrane"/>
    <property type="evidence" value="ECO:0007669"/>
    <property type="project" value="UniProtKB-SubCell"/>
</dbReference>
<dbReference type="GO" id="GO:0016757">
    <property type="term" value="F:glycosyltransferase activity"/>
    <property type="evidence" value="ECO:0007669"/>
    <property type="project" value="UniProtKB-KW"/>
</dbReference>
<evidence type="ECO:0000256" key="7">
    <source>
        <dbReference type="ARBA" id="ARBA00023180"/>
    </source>
</evidence>
<keyword evidence="4" id="KW-0812">Transmembrane</keyword>
<keyword evidence="5" id="KW-1133">Transmembrane helix</keyword>
<keyword evidence="2" id="KW-0328">Glycosyltransferase</keyword>
<keyword evidence="3" id="KW-0808">Transferase</keyword>
<reference evidence="9" key="1">
    <citation type="submission" date="2019-09" db="EMBL/GenBank/DDBJ databases">
        <authorList>
            <person name="Needham M D."/>
        </authorList>
    </citation>
    <scope>NUCLEOTIDE SEQUENCE</scope>
</reference>
<feature type="domain" description="Glycosyltransferase 61 catalytic" evidence="8">
    <location>
        <begin position="222"/>
        <end position="325"/>
    </location>
</feature>
<keyword evidence="6" id="KW-0472">Membrane</keyword>
<dbReference type="Pfam" id="PF04577">
    <property type="entry name" value="Glyco_transf_61"/>
    <property type="match status" value="1"/>
</dbReference>
<dbReference type="PANTHER" id="PTHR20961">
    <property type="entry name" value="GLYCOSYLTRANSFERASE"/>
    <property type="match status" value="1"/>
</dbReference>
<evidence type="ECO:0000256" key="1">
    <source>
        <dbReference type="ARBA" id="ARBA00004167"/>
    </source>
</evidence>